<dbReference type="AlphaFoldDB" id="A0A1G9DN62"/>
<dbReference type="RefSeq" id="WP_092630144.1">
    <property type="nucleotide sequence ID" value="NZ_FNFM01000010.1"/>
</dbReference>
<evidence type="ECO:0000256" key="2">
    <source>
        <dbReference type="ARBA" id="ARBA00023125"/>
    </source>
</evidence>
<dbReference type="GO" id="GO:0003700">
    <property type="term" value="F:DNA-binding transcription factor activity"/>
    <property type="evidence" value="ECO:0007669"/>
    <property type="project" value="TreeGrafter"/>
</dbReference>
<dbReference type="PROSITE" id="PS50977">
    <property type="entry name" value="HTH_TETR_2"/>
    <property type="match status" value="1"/>
</dbReference>
<evidence type="ECO:0000256" key="3">
    <source>
        <dbReference type="ARBA" id="ARBA00023163"/>
    </source>
</evidence>
<dbReference type="Gene3D" id="1.10.357.10">
    <property type="entry name" value="Tetracycline Repressor, domain 2"/>
    <property type="match status" value="1"/>
</dbReference>
<keyword evidence="3" id="KW-0804">Transcription</keyword>
<dbReference type="EMBL" id="FNFM01000010">
    <property type="protein sequence ID" value="SDK65327.1"/>
    <property type="molecule type" value="Genomic_DNA"/>
</dbReference>
<evidence type="ECO:0000313" key="8">
    <source>
        <dbReference type="Proteomes" id="UP000199213"/>
    </source>
</evidence>
<evidence type="ECO:0000256" key="5">
    <source>
        <dbReference type="SAM" id="MobiDB-lite"/>
    </source>
</evidence>
<sequence length="206" mass="22739">MTAGSRPPARATNAGAGSTGARERILDAAVRLFAESGFDATPTSRIAEHAGVPKGLIHYYFRRKEDLLVALVERLPEQSVPCEEVVVRDDLAASLRGLVAELDRRLQLSPVLTHLLWREAETHEVIRGALRRRFQLVVDQIRRVIEAVLPYDRSGDIDTAALLLARVVDHGHSTARPPEARSPLDGEIGLIARALDPRPRRHPRPG</sequence>
<dbReference type="InterPro" id="IPR001647">
    <property type="entry name" value="HTH_TetR"/>
</dbReference>
<evidence type="ECO:0000256" key="1">
    <source>
        <dbReference type="ARBA" id="ARBA00023015"/>
    </source>
</evidence>
<keyword evidence="2 4" id="KW-0238">DNA-binding</keyword>
<dbReference type="Proteomes" id="UP000199213">
    <property type="component" value="Unassembled WGS sequence"/>
</dbReference>
<evidence type="ECO:0000259" key="6">
    <source>
        <dbReference type="PROSITE" id="PS50977"/>
    </source>
</evidence>
<organism evidence="7 8">
    <name type="scientific">Actinopolyspora mzabensis</name>
    <dbReference type="NCBI Taxonomy" id="995066"/>
    <lineage>
        <taxon>Bacteria</taxon>
        <taxon>Bacillati</taxon>
        <taxon>Actinomycetota</taxon>
        <taxon>Actinomycetes</taxon>
        <taxon>Actinopolysporales</taxon>
        <taxon>Actinopolysporaceae</taxon>
        <taxon>Actinopolyspora</taxon>
    </lineage>
</organism>
<name>A0A1G9DN62_ACTMZ</name>
<dbReference type="PRINTS" id="PR00455">
    <property type="entry name" value="HTHTETR"/>
</dbReference>
<dbReference type="PANTHER" id="PTHR30055">
    <property type="entry name" value="HTH-TYPE TRANSCRIPTIONAL REGULATOR RUTR"/>
    <property type="match status" value="1"/>
</dbReference>
<dbReference type="PANTHER" id="PTHR30055:SF234">
    <property type="entry name" value="HTH-TYPE TRANSCRIPTIONAL REGULATOR BETI"/>
    <property type="match status" value="1"/>
</dbReference>
<feature type="region of interest" description="Disordered" evidence="5">
    <location>
        <begin position="1"/>
        <end position="20"/>
    </location>
</feature>
<protein>
    <submittedName>
        <fullName evidence="7">Transcriptional regulator, TetR family</fullName>
    </submittedName>
</protein>
<reference evidence="8" key="1">
    <citation type="submission" date="2016-10" db="EMBL/GenBank/DDBJ databases">
        <authorList>
            <person name="Varghese N."/>
            <person name="Submissions S."/>
        </authorList>
    </citation>
    <scope>NUCLEOTIDE SEQUENCE [LARGE SCALE GENOMIC DNA]</scope>
    <source>
        <strain evidence="8">DSM 45460</strain>
    </source>
</reference>
<dbReference type="GO" id="GO:0000976">
    <property type="term" value="F:transcription cis-regulatory region binding"/>
    <property type="evidence" value="ECO:0007669"/>
    <property type="project" value="TreeGrafter"/>
</dbReference>
<feature type="DNA-binding region" description="H-T-H motif" evidence="4">
    <location>
        <begin position="42"/>
        <end position="61"/>
    </location>
</feature>
<accession>A0A1G9DN62</accession>
<evidence type="ECO:0000256" key="4">
    <source>
        <dbReference type="PROSITE-ProRule" id="PRU00335"/>
    </source>
</evidence>
<gene>
    <name evidence="7" type="ORF">SAMN04487820_110201</name>
</gene>
<proteinExistence type="predicted"/>
<feature type="domain" description="HTH tetR-type" evidence="6">
    <location>
        <begin position="19"/>
        <end position="79"/>
    </location>
</feature>
<dbReference type="InterPro" id="IPR009057">
    <property type="entry name" value="Homeodomain-like_sf"/>
</dbReference>
<dbReference type="Pfam" id="PF00440">
    <property type="entry name" value="TetR_N"/>
    <property type="match status" value="1"/>
</dbReference>
<keyword evidence="1" id="KW-0805">Transcription regulation</keyword>
<dbReference type="SUPFAM" id="SSF46689">
    <property type="entry name" value="Homeodomain-like"/>
    <property type="match status" value="1"/>
</dbReference>
<dbReference type="OrthoDB" id="2356263at2"/>
<keyword evidence="8" id="KW-1185">Reference proteome</keyword>
<dbReference type="InterPro" id="IPR050109">
    <property type="entry name" value="HTH-type_TetR-like_transc_reg"/>
</dbReference>
<evidence type="ECO:0000313" key="7">
    <source>
        <dbReference type="EMBL" id="SDK65327.1"/>
    </source>
</evidence>